<reference evidence="1 2" key="1">
    <citation type="submission" date="2021-06" db="EMBL/GenBank/DDBJ databases">
        <title>Caerostris darwini draft genome.</title>
        <authorList>
            <person name="Kono N."/>
            <person name="Arakawa K."/>
        </authorList>
    </citation>
    <scope>NUCLEOTIDE SEQUENCE [LARGE SCALE GENOMIC DNA]</scope>
</reference>
<gene>
    <name evidence="1" type="ORF">CDAR_76891</name>
</gene>
<comment type="caution">
    <text evidence="1">The sequence shown here is derived from an EMBL/GenBank/DDBJ whole genome shotgun (WGS) entry which is preliminary data.</text>
</comment>
<keyword evidence="2" id="KW-1185">Reference proteome</keyword>
<evidence type="ECO:0000313" key="1">
    <source>
        <dbReference type="EMBL" id="GIY06868.1"/>
    </source>
</evidence>
<dbReference type="Proteomes" id="UP001054837">
    <property type="component" value="Unassembled WGS sequence"/>
</dbReference>
<sequence length="162" mass="18594">MSLAAVEKAGVDAQISHPLNSLVTLQESCGEDRGKTSISEAEHEQLPLDTGAIASLLQSDSPEDWHASKDDSLRHFPFIHLAKKKKPEHVVSRYGKRRGWMRRYLIHLTLWLRRKVMRRGPCENWGHAREDWGHMPKGLNVVFCVISNTKKMCLFNDDHRCI</sequence>
<dbReference type="EMBL" id="BPLQ01004264">
    <property type="protein sequence ID" value="GIY06868.1"/>
    <property type="molecule type" value="Genomic_DNA"/>
</dbReference>
<dbReference type="AlphaFoldDB" id="A0AAV4QAZ7"/>
<accession>A0AAV4QAZ7</accession>
<organism evidence="1 2">
    <name type="scientific">Caerostris darwini</name>
    <dbReference type="NCBI Taxonomy" id="1538125"/>
    <lineage>
        <taxon>Eukaryota</taxon>
        <taxon>Metazoa</taxon>
        <taxon>Ecdysozoa</taxon>
        <taxon>Arthropoda</taxon>
        <taxon>Chelicerata</taxon>
        <taxon>Arachnida</taxon>
        <taxon>Araneae</taxon>
        <taxon>Araneomorphae</taxon>
        <taxon>Entelegynae</taxon>
        <taxon>Araneoidea</taxon>
        <taxon>Araneidae</taxon>
        <taxon>Caerostris</taxon>
    </lineage>
</organism>
<name>A0AAV4QAZ7_9ARAC</name>
<proteinExistence type="predicted"/>
<evidence type="ECO:0000313" key="2">
    <source>
        <dbReference type="Proteomes" id="UP001054837"/>
    </source>
</evidence>
<protein>
    <submittedName>
        <fullName evidence="1">Uncharacterized protein</fullName>
    </submittedName>
</protein>